<evidence type="ECO:0000259" key="3">
    <source>
        <dbReference type="Pfam" id="PF19305"/>
    </source>
</evidence>
<evidence type="ECO:0000259" key="2">
    <source>
        <dbReference type="Pfam" id="PF03972"/>
    </source>
</evidence>
<evidence type="ECO:0000313" key="5">
    <source>
        <dbReference type="Proteomes" id="UP000252174"/>
    </source>
</evidence>
<dbReference type="PANTHER" id="PTHR16943">
    <property type="entry name" value="2-METHYLCITRATE DEHYDRATASE-RELATED"/>
    <property type="match status" value="1"/>
</dbReference>
<sequence length="472" mass="48660">MTTPATTASDVATAPAATVPGLTRALAARSAALHHADLPPAVRLLARQCLLDWIGVALAGACEPLVHMLAEEAREQGGHAQATVIGHALATSSRQAALINGAASHALDYDDVNMACTGHPSVALIPALLALAETRGASGRDFLTAFVAGYETMCRIGRTSGDAQYARGFHTTATLGTLGSAAACAHLLGLDAEDTATALGIASTMAAGLKCMFGIMCKPLHAGRASADGLHAALLAARGFTSRPDALECPQGLIATHGGTPSLDIALAAPAGGWHLLHNLFKFHAACYGTHAAIEAARQLRAQHQLTPADIAHVQVRVGASSEGVCNIPEPRTGLEAKFSLRHTVAMALAGVDTAGLDAYTDESVGQPEVAALRQRITVELVPECPGLTLSEVIVHTASGTTLRQQHDSGRPASDLQAQQQRLEEKFHRLVDPVLGAAQSARLVTLVAQLEDLSDLSPLAGMLATPASCCAD</sequence>
<protein>
    <submittedName>
        <fullName evidence="4">2-methylcitrate dehydratase PrpD</fullName>
    </submittedName>
</protein>
<dbReference type="InterPro" id="IPR005656">
    <property type="entry name" value="MmgE_PrpD"/>
</dbReference>
<evidence type="ECO:0000313" key="4">
    <source>
        <dbReference type="EMBL" id="RCX09429.1"/>
    </source>
</evidence>
<dbReference type="PANTHER" id="PTHR16943:SF8">
    <property type="entry name" value="2-METHYLCITRATE DEHYDRATASE"/>
    <property type="match status" value="1"/>
</dbReference>
<dbReference type="Gene3D" id="3.30.1330.120">
    <property type="entry name" value="2-methylcitrate dehydratase PrpD"/>
    <property type="match status" value="1"/>
</dbReference>
<dbReference type="Gene3D" id="1.10.4100.10">
    <property type="entry name" value="2-methylcitrate dehydratase PrpD"/>
    <property type="match status" value="1"/>
</dbReference>
<comment type="similarity">
    <text evidence="1">Belongs to the PrpD family.</text>
</comment>
<gene>
    <name evidence="4" type="ORF">DFR45_10558</name>
</gene>
<dbReference type="AlphaFoldDB" id="A0A369AJ49"/>
<dbReference type="InterPro" id="IPR045337">
    <property type="entry name" value="MmgE_PrpD_C"/>
</dbReference>
<dbReference type="Pfam" id="PF19305">
    <property type="entry name" value="MmgE_PrpD_C"/>
    <property type="match status" value="1"/>
</dbReference>
<dbReference type="Proteomes" id="UP000252174">
    <property type="component" value="Unassembled WGS sequence"/>
</dbReference>
<organism evidence="4 5">
    <name type="scientific">Extensimonas vulgaris</name>
    <dbReference type="NCBI Taxonomy" id="1031594"/>
    <lineage>
        <taxon>Bacteria</taxon>
        <taxon>Pseudomonadati</taxon>
        <taxon>Pseudomonadota</taxon>
        <taxon>Betaproteobacteria</taxon>
        <taxon>Burkholderiales</taxon>
        <taxon>Comamonadaceae</taxon>
        <taxon>Extensimonas</taxon>
    </lineage>
</organism>
<dbReference type="SUPFAM" id="SSF103378">
    <property type="entry name" value="2-methylcitrate dehydratase PrpD"/>
    <property type="match status" value="1"/>
</dbReference>
<dbReference type="Pfam" id="PF03972">
    <property type="entry name" value="MmgE_PrpD_N"/>
    <property type="match status" value="1"/>
</dbReference>
<dbReference type="EMBL" id="QPJU01000005">
    <property type="protein sequence ID" value="RCX09429.1"/>
    <property type="molecule type" value="Genomic_DNA"/>
</dbReference>
<dbReference type="InterPro" id="IPR036148">
    <property type="entry name" value="MmgE/PrpD_sf"/>
</dbReference>
<keyword evidence="5" id="KW-1185">Reference proteome</keyword>
<dbReference type="InterPro" id="IPR042183">
    <property type="entry name" value="MmgE/PrpD_sf_1"/>
</dbReference>
<proteinExistence type="inferred from homology"/>
<evidence type="ECO:0000256" key="1">
    <source>
        <dbReference type="ARBA" id="ARBA00006174"/>
    </source>
</evidence>
<accession>A0A369AJ49</accession>
<name>A0A369AJ49_9BURK</name>
<feature type="domain" description="MmgE/PrpD C-terminal" evidence="3">
    <location>
        <begin position="284"/>
        <end position="451"/>
    </location>
</feature>
<feature type="domain" description="MmgE/PrpD N-terminal" evidence="2">
    <location>
        <begin position="25"/>
        <end position="263"/>
    </location>
</feature>
<dbReference type="InterPro" id="IPR045336">
    <property type="entry name" value="MmgE_PrpD_N"/>
</dbReference>
<dbReference type="GO" id="GO:0016829">
    <property type="term" value="F:lyase activity"/>
    <property type="evidence" value="ECO:0007669"/>
    <property type="project" value="InterPro"/>
</dbReference>
<dbReference type="OrthoDB" id="8680281at2"/>
<reference evidence="4 5" key="1">
    <citation type="submission" date="2018-07" db="EMBL/GenBank/DDBJ databases">
        <title>Genomic Encyclopedia of Type Strains, Phase IV (KMG-IV): sequencing the most valuable type-strain genomes for metagenomic binning, comparative biology and taxonomic classification.</title>
        <authorList>
            <person name="Goeker M."/>
        </authorList>
    </citation>
    <scope>NUCLEOTIDE SEQUENCE [LARGE SCALE GENOMIC DNA]</scope>
    <source>
        <strain evidence="4 5">DSM 100911</strain>
    </source>
</reference>
<dbReference type="InterPro" id="IPR042188">
    <property type="entry name" value="MmgE/PrpD_sf_2"/>
</dbReference>
<comment type="caution">
    <text evidence="4">The sequence shown here is derived from an EMBL/GenBank/DDBJ whole genome shotgun (WGS) entry which is preliminary data.</text>
</comment>
<dbReference type="RefSeq" id="WP_114483305.1">
    <property type="nucleotide sequence ID" value="NZ_QPJU01000005.1"/>
</dbReference>